<dbReference type="RefSeq" id="WP_178935081.1">
    <property type="nucleotide sequence ID" value="NZ_JACBAZ010000023.1"/>
</dbReference>
<accession>A0A851GRQ8</accession>
<dbReference type="AlphaFoldDB" id="A0A851GRQ8"/>
<keyword evidence="1" id="KW-0812">Transmembrane</keyword>
<protein>
    <submittedName>
        <fullName evidence="2">Uncharacterized protein</fullName>
    </submittedName>
</protein>
<keyword evidence="1" id="KW-1133">Transmembrane helix</keyword>
<gene>
    <name evidence="2" type="ORF">HW115_18965</name>
</gene>
<sequence length="106" mass="12034">MKEYHHSFITAAALFFSAERAGEAVQFMINNPCGVIVYYLITIIALGLVLRGLYVMLPFPLSGLSRIDFDDAHPDAYLKTRSQRVLLYKQWRKNEANKSQHPTASS</sequence>
<name>A0A851GRQ8_9BACT</name>
<evidence type="ECO:0000256" key="1">
    <source>
        <dbReference type="SAM" id="Phobius"/>
    </source>
</evidence>
<proteinExistence type="predicted"/>
<evidence type="ECO:0000313" key="2">
    <source>
        <dbReference type="EMBL" id="NWK57707.1"/>
    </source>
</evidence>
<comment type="caution">
    <text evidence="2">The sequence shown here is derived from an EMBL/GenBank/DDBJ whole genome shotgun (WGS) entry which is preliminary data.</text>
</comment>
<keyword evidence="3" id="KW-1185">Reference proteome</keyword>
<feature type="transmembrane region" description="Helical" evidence="1">
    <location>
        <begin position="36"/>
        <end position="57"/>
    </location>
</feature>
<organism evidence="2 3">
    <name type="scientific">Oceaniferula marina</name>
    <dbReference type="NCBI Taxonomy" id="2748318"/>
    <lineage>
        <taxon>Bacteria</taxon>
        <taxon>Pseudomonadati</taxon>
        <taxon>Verrucomicrobiota</taxon>
        <taxon>Verrucomicrobiia</taxon>
        <taxon>Verrucomicrobiales</taxon>
        <taxon>Verrucomicrobiaceae</taxon>
        <taxon>Oceaniferula</taxon>
    </lineage>
</organism>
<dbReference type="Proteomes" id="UP000557872">
    <property type="component" value="Unassembled WGS sequence"/>
</dbReference>
<keyword evidence="1" id="KW-0472">Membrane</keyword>
<dbReference type="EMBL" id="JACBAZ010000023">
    <property type="protein sequence ID" value="NWK57707.1"/>
    <property type="molecule type" value="Genomic_DNA"/>
</dbReference>
<evidence type="ECO:0000313" key="3">
    <source>
        <dbReference type="Proteomes" id="UP000557872"/>
    </source>
</evidence>
<reference evidence="2 3" key="1">
    <citation type="submission" date="2020-07" db="EMBL/GenBank/DDBJ databases">
        <title>Roseicoccus Jingziensis gen. nov., sp. nov., isolated from coastal seawater.</title>
        <authorList>
            <person name="Feng X."/>
        </authorList>
    </citation>
    <scope>NUCLEOTIDE SEQUENCE [LARGE SCALE GENOMIC DNA]</scope>
    <source>
        <strain evidence="2 3">N1E253</strain>
    </source>
</reference>